<keyword evidence="8" id="KW-1185">Reference proteome</keyword>
<feature type="domain" description="TonB-dependent receptor-like beta-barrel" evidence="5">
    <location>
        <begin position="422"/>
        <end position="973"/>
    </location>
</feature>
<keyword evidence="3" id="KW-0998">Cell outer membrane</keyword>
<dbReference type="InterPro" id="IPR037066">
    <property type="entry name" value="Plug_dom_sf"/>
</dbReference>
<sequence length="1005" mass="106352">MMTSAAIAQAQAAAPATTADAEEPAADEILVVGSQIRGAKINTALPVTVIGVDEIRTTGAVSGDELFRSIPQFGDVRFNSQQLPGSSNAARGDVGSLDLRSLGVGNTLVLINGRRGVNHPTSQANLQLVPVLTFNSNTIPVNGISRMEVLRDGAAAIYGADAVAGVVNAVLKTNYEGAEFSVQYGGAEGTGFREFNFNGTVGTNFAQGRGNITFFGSYDRGTGLLSTDQDFTASSDKRPLFVGTRFEGQASLDGTSTVTPWASLQTPATFGTVRRNGAALTSASGQFHIQPASQDGCRVGLANGICIDDGLLTTAGADRNLRLDTDAQGTSILPTVDRINLFTTANFELTEDVTLFGEAGYFNSVSNAQQAPIGTLAALPITIPASNYWNPFGQAVFANGQVNPNRLSGTNVPAAGLPVTIRGYSFTDFGQQQVRVVVEQFRTLAGLRGQISGFDWETAVSYSEATATDTSSNISRTALTAALALSTPDAYNPFAGGSLSAPQTGNMTGNNAATIDSARQDLVRFTKSTLLTYDLRISRPDLIELPGGSVGFASGFEWRRETQLDDRDARIDGTIGFIDPVTGEAFGDLVNSALNPDTSGARNVASVYAELQVPLVSPEMNIPLIHRLDIQLAGRAERYSDFGNVAVPKVAGAWDIVEGVRLRGSWSKSFRAPNLEQTNATVVTRANARQDFIFCEADLRAGRITSFAGCARSQSTQARRAGNPDLDAERANTLSFGAVLEPPLPDGMGSLTFTADWWQVKQTGLVGIFGEGNALTLDYLLRLNGQTNPNVERAPVTADDIADFAGTGLTPAGQVLFVRDQYVNLQPQLVKGIDLALLYNTPETSIGRFSVSVNAAHLTTLFLNPSPGIQELIDAREAGAINAGVTIPGGGSLLRQNRTPQWRGSASLTWNLGGVTVGAFAQYVGVVDNLALTDANGVPWAVGPRTTANLYGQYRFSEGTLDGASVRIGVRNLTNAAPPIASGGFLPDVYGPQRRYWYVNLGYRF</sequence>
<dbReference type="SUPFAM" id="SSF56935">
    <property type="entry name" value="Porins"/>
    <property type="match status" value="1"/>
</dbReference>
<dbReference type="GO" id="GO:0009279">
    <property type="term" value="C:cell outer membrane"/>
    <property type="evidence" value="ECO:0007669"/>
    <property type="project" value="UniProtKB-SubCell"/>
</dbReference>
<evidence type="ECO:0000313" key="8">
    <source>
        <dbReference type="Proteomes" id="UP000538147"/>
    </source>
</evidence>
<accession>A0A841LFY8</accession>
<dbReference type="Gene3D" id="2.170.130.10">
    <property type="entry name" value="TonB-dependent receptor, plug domain"/>
    <property type="match status" value="1"/>
</dbReference>
<evidence type="ECO:0000259" key="5">
    <source>
        <dbReference type="Pfam" id="PF00593"/>
    </source>
</evidence>
<proteinExistence type="inferred from homology"/>
<evidence type="ECO:0000256" key="1">
    <source>
        <dbReference type="ARBA" id="ARBA00004442"/>
    </source>
</evidence>
<dbReference type="EMBL" id="JACIIV010000023">
    <property type="protein sequence ID" value="MBB6228715.1"/>
    <property type="molecule type" value="Genomic_DNA"/>
</dbReference>
<comment type="subcellular location">
    <subcellularLocation>
        <location evidence="1 4">Cell outer membrane</location>
    </subcellularLocation>
</comment>
<evidence type="ECO:0000256" key="3">
    <source>
        <dbReference type="ARBA" id="ARBA00023237"/>
    </source>
</evidence>
<comment type="caution">
    <text evidence="7">The sequence shown here is derived from an EMBL/GenBank/DDBJ whole genome shotgun (WGS) entry which is preliminary data.</text>
</comment>
<dbReference type="Pfam" id="PF00593">
    <property type="entry name" value="TonB_dep_Rec_b-barrel"/>
    <property type="match status" value="1"/>
</dbReference>
<evidence type="ECO:0000313" key="7">
    <source>
        <dbReference type="EMBL" id="MBB6228715.1"/>
    </source>
</evidence>
<dbReference type="InterPro" id="IPR000531">
    <property type="entry name" value="Beta-barrel_TonB"/>
</dbReference>
<evidence type="ECO:0000256" key="4">
    <source>
        <dbReference type="RuleBase" id="RU003357"/>
    </source>
</evidence>
<keyword evidence="7" id="KW-0675">Receptor</keyword>
<dbReference type="Gene3D" id="2.40.170.20">
    <property type="entry name" value="TonB-dependent receptor, beta-barrel domain"/>
    <property type="match status" value="1"/>
</dbReference>
<feature type="domain" description="TonB-dependent receptor plug" evidence="6">
    <location>
        <begin position="40"/>
        <end position="166"/>
    </location>
</feature>
<dbReference type="InterPro" id="IPR012910">
    <property type="entry name" value="Plug_dom"/>
</dbReference>
<reference evidence="7 8" key="1">
    <citation type="submission" date="2020-08" db="EMBL/GenBank/DDBJ databases">
        <title>Genomic Encyclopedia of Type Strains, Phase IV (KMG-IV): sequencing the most valuable type-strain genomes for metagenomic binning, comparative biology and taxonomic classification.</title>
        <authorList>
            <person name="Goeker M."/>
        </authorList>
    </citation>
    <scope>NUCLEOTIDE SEQUENCE [LARGE SCALE GENOMIC DNA]</scope>
    <source>
        <strain evidence="7 8">DSM 102189</strain>
    </source>
</reference>
<protein>
    <submittedName>
        <fullName evidence="7">Outer membrane receptor protein involved in Fe transport</fullName>
    </submittedName>
</protein>
<evidence type="ECO:0000256" key="2">
    <source>
        <dbReference type="ARBA" id="ARBA00023136"/>
    </source>
</evidence>
<dbReference type="AlphaFoldDB" id="A0A841LFY8"/>
<dbReference type="PANTHER" id="PTHR47234:SF2">
    <property type="entry name" value="TONB-DEPENDENT RECEPTOR"/>
    <property type="match status" value="1"/>
</dbReference>
<organism evidence="7 8">
    <name type="scientific">Polymorphobacter multimanifer</name>
    <dbReference type="NCBI Taxonomy" id="1070431"/>
    <lineage>
        <taxon>Bacteria</taxon>
        <taxon>Pseudomonadati</taxon>
        <taxon>Pseudomonadota</taxon>
        <taxon>Alphaproteobacteria</taxon>
        <taxon>Sphingomonadales</taxon>
        <taxon>Sphingosinicellaceae</taxon>
        <taxon>Polymorphobacter</taxon>
    </lineage>
</organism>
<dbReference type="InterPro" id="IPR036942">
    <property type="entry name" value="Beta-barrel_TonB_sf"/>
</dbReference>
<comment type="similarity">
    <text evidence="4">Belongs to the TonB-dependent receptor family.</text>
</comment>
<name>A0A841LFY8_9SPHN</name>
<evidence type="ECO:0000259" key="6">
    <source>
        <dbReference type="Pfam" id="PF07715"/>
    </source>
</evidence>
<dbReference type="Pfam" id="PF07715">
    <property type="entry name" value="Plug"/>
    <property type="match status" value="1"/>
</dbReference>
<gene>
    <name evidence="7" type="ORF">FHS79_002906</name>
</gene>
<dbReference type="PANTHER" id="PTHR47234">
    <property type="match status" value="1"/>
</dbReference>
<keyword evidence="2 4" id="KW-0472">Membrane</keyword>
<keyword evidence="4" id="KW-0798">TonB box</keyword>
<dbReference type="Proteomes" id="UP000538147">
    <property type="component" value="Unassembled WGS sequence"/>
</dbReference>